<accession>A0ABX1J4E9</accession>
<keyword evidence="3 5" id="KW-0418">Kinase</keyword>
<comment type="caution">
    <text evidence="5">The sequence shown here is derived from an EMBL/GenBank/DDBJ whole genome shotgun (WGS) entry which is preliminary data.</text>
</comment>
<keyword evidence="6" id="KW-1185">Reference proteome</keyword>
<dbReference type="CDD" id="cd01166">
    <property type="entry name" value="KdgK"/>
    <property type="match status" value="1"/>
</dbReference>
<dbReference type="RefSeq" id="WP_168516441.1">
    <property type="nucleotide sequence ID" value="NZ_JAAXLS010000009.1"/>
</dbReference>
<dbReference type="InterPro" id="IPR029056">
    <property type="entry name" value="Ribokinase-like"/>
</dbReference>
<dbReference type="GO" id="GO:0016301">
    <property type="term" value="F:kinase activity"/>
    <property type="evidence" value="ECO:0007669"/>
    <property type="project" value="UniProtKB-KW"/>
</dbReference>
<dbReference type="InterPro" id="IPR011611">
    <property type="entry name" value="PfkB_dom"/>
</dbReference>
<proteinExistence type="inferred from homology"/>
<dbReference type="PANTHER" id="PTHR43320">
    <property type="entry name" value="SUGAR KINASE"/>
    <property type="match status" value="1"/>
</dbReference>
<dbReference type="Gene3D" id="3.40.1190.20">
    <property type="match status" value="1"/>
</dbReference>
<dbReference type="SUPFAM" id="SSF53613">
    <property type="entry name" value="Ribokinase-like"/>
    <property type="match status" value="1"/>
</dbReference>
<dbReference type="Proteomes" id="UP000715441">
    <property type="component" value="Unassembled WGS sequence"/>
</dbReference>
<evidence type="ECO:0000256" key="3">
    <source>
        <dbReference type="ARBA" id="ARBA00022777"/>
    </source>
</evidence>
<evidence type="ECO:0000256" key="1">
    <source>
        <dbReference type="ARBA" id="ARBA00010688"/>
    </source>
</evidence>
<protein>
    <submittedName>
        <fullName evidence="5">Sugar kinase</fullName>
    </submittedName>
</protein>
<sequence>MTPVVTLGETMALLSTPPWGRVTGGSSLPVGIGGAESNVAIGLVRLGVPCTWISRVGDDALGSFVTREIRAEGVRVLAPRDPDAPTGLMLKEMRGGKPARVRYYRRGSAASLLSISDIDDAVIAAADVVHLTGITAALGPGPLAMLGHVIDVAKASGTLVSFDVNYRATLWPPEQAAPVLARLAAAADVVFAGPEEAALLLGGEPGTDPVELARGVAKVGPATVVVKLGELGSLALQGDQQHRAAALEVTVVDPVGAGDAFVAGYLSGLVEACPVPECLWRGNAAGAAVCAVPGDWEGLPTREDIESRGDAGEVVR</sequence>
<evidence type="ECO:0000259" key="4">
    <source>
        <dbReference type="Pfam" id="PF00294"/>
    </source>
</evidence>
<feature type="domain" description="Carbohydrate kinase PfkB" evidence="4">
    <location>
        <begin position="2"/>
        <end position="301"/>
    </location>
</feature>
<name>A0ABX1J4E9_9PSEU</name>
<dbReference type="PROSITE" id="PS00584">
    <property type="entry name" value="PFKB_KINASES_2"/>
    <property type="match status" value="1"/>
</dbReference>
<keyword evidence="2" id="KW-0808">Transferase</keyword>
<evidence type="ECO:0000313" key="5">
    <source>
        <dbReference type="EMBL" id="NKQ54499.1"/>
    </source>
</evidence>
<reference evidence="5 6" key="1">
    <citation type="submission" date="2020-04" db="EMBL/GenBank/DDBJ databases">
        <title>Novel species.</title>
        <authorList>
            <person name="Teo W.F.A."/>
            <person name="Lipun K."/>
            <person name="Srisuk N."/>
            <person name="Duangmal K."/>
        </authorList>
    </citation>
    <scope>NUCLEOTIDE SEQUENCE [LARGE SCALE GENOMIC DNA]</scope>
    <source>
        <strain evidence="5 6">K13G38</strain>
    </source>
</reference>
<comment type="similarity">
    <text evidence="1">Belongs to the carbohydrate kinase PfkB family.</text>
</comment>
<organism evidence="5 6">
    <name type="scientific">Amycolatopsis acididurans</name>
    <dbReference type="NCBI Taxonomy" id="2724524"/>
    <lineage>
        <taxon>Bacteria</taxon>
        <taxon>Bacillati</taxon>
        <taxon>Actinomycetota</taxon>
        <taxon>Actinomycetes</taxon>
        <taxon>Pseudonocardiales</taxon>
        <taxon>Pseudonocardiaceae</taxon>
        <taxon>Amycolatopsis</taxon>
    </lineage>
</organism>
<dbReference type="EMBL" id="JAAXLS010000009">
    <property type="protein sequence ID" value="NKQ54499.1"/>
    <property type="molecule type" value="Genomic_DNA"/>
</dbReference>
<dbReference type="InterPro" id="IPR052700">
    <property type="entry name" value="Carb_kinase_PfkB-like"/>
</dbReference>
<gene>
    <name evidence="5" type="ORF">HFP15_16585</name>
</gene>
<dbReference type="Pfam" id="PF00294">
    <property type="entry name" value="PfkB"/>
    <property type="match status" value="1"/>
</dbReference>
<dbReference type="InterPro" id="IPR002173">
    <property type="entry name" value="Carboh/pur_kinase_PfkB_CS"/>
</dbReference>
<evidence type="ECO:0000313" key="6">
    <source>
        <dbReference type="Proteomes" id="UP000715441"/>
    </source>
</evidence>
<evidence type="ECO:0000256" key="2">
    <source>
        <dbReference type="ARBA" id="ARBA00022679"/>
    </source>
</evidence>
<dbReference type="PANTHER" id="PTHR43320:SF2">
    <property type="entry name" value="2-DEHYDRO-3-DEOXYGLUCONOKINASE_2-DEHYDRO-3-DEOXYGALACTONOKINASE"/>
    <property type="match status" value="1"/>
</dbReference>